<comment type="subcellular location">
    <subcellularLocation>
        <location evidence="1">Cell membrane</location>
        <topology evidence="1">Multi-pass membrane protein</topology>
    </subcellularLocation>
</comment>
<accession>A0A378LSA3</accession>
<keyword evidence="3 6" id="KW-0812">Transmembrane</keyword>
<proteinExistence type="predicted"/>
<keyword evidence="9" id="KW-1185">Reference proteome</keyword>
<evidence type="ECO:0000256" key="5">
    <source>
        <dbReference type="ARBA" id="ARBA00023136"/>
    </source>
</evidence>
<feature type="transmembrane region" description="Helical" evidence="6">
    <location>
        <begin position="150"/>
        <end position="168"/>
    </location>
</feature>
<dbReference type="Proteomes" id="UP000255297">
    <property type="component" value="Unassembled WGS sequence"/>
</dbReference>
<dbReference type="OrthoDB" id="5298131at2"/>
<feature type="transmembrane region" description="Helical" evidence="6">
    <location>
        <begin position="119"/>
        <end position="138"/>
    </location>
</feature>
<dbReference type="PANTHER" id="PTHR32322:SF18">
    <property type="entry name" value="S-ADENOSYLMETHIONINE_S-ADENOSYLHOMOCYSTEINE TRANSPORTER"/>
    <property type="match status" value="1"/>
</dbReference>
<feature type="transmembrane region" description="Helical" evidence="6">
    <location>
        <begin position="211"/>
        <end position="230"/>
    </location>
</feature>
<feature type="transmembrane region" description="Helical" evidence="6">
    <location>
        <begin position="237"/>
        <end position="261"/>
    </location>
</feature>
<evidence type="ECO:0000256" key="2">
    <source>
        <dbReference type="ARBA" id="ARBA00022475"/>
    </source>
</evidence>
<feature type="domain" description="EamA" evidence="7">
    <location>
        <begin position="149"/>
        <end position="284"/>
    </location>
</feature>
<organism evidence="8 9">
    <name type="scientific">Legionella wadsworthii</name>
    <dbReference type="NCBI Taxonomy" id="28088"/>
    <lineage>
        <taxon>Bacteria</taxon>
        <taxon>Pseudomonadati</taxon>
        <taxon>Pseudomonadota</taxon>
        <taxon>Gammaproteobacteria</taxon>
        <taxon>Legionellales</taxon>
        <taxon>Legionellaceae</taxon>
        <taxon>Legionella</taxon>
    </lineage>
</organism>
<dbReference type="EMBL" id="UGPB01000001">
    <property type="protein sequence ID" value="STY29663.1"/>
    <property type="molecule type" value="Genomic_DNA"/>
</dbReference>
<evidence type="ECO:0000313" key="8">
    <source>
        <dbReference type="EMBL" id="STY29663.1"/>
    </source>
</evidence>
<keyword evidence="5 6" id="KW-0472">Membrane</keyword>
<keyword evidence="2" id="KW-1003">Cell membrane</keyword>
<protein>
    <submittedName>
        <fullName evidence="8">Transmembrane protein</fullName>
    </submittedName>
</protein>
<name>A0A378LSA3_9GAMM</name>
<reference evidence="8 9" key="1">
    <citation type="submission" date="2018-06" db="EMBL/GenBank/DDBJ databases">
        <authorList>
            <consortium name="Pathogen Informatics"/>
            <person name="Doyle S."/>
        </authorList>
    </citation>
    <scope>NUCLEOTIDE SEQUENCE [LARGE SCALE GENOMIC DNA]</scope>
    <source>
        <strain evidence="8 9">NCTC11532</strain>
    </source>
</reference>
<feature type="transmembrane region" description="Helical" evidence="6">
    <location>
        <begin position="92"/>
        <end position="112"/>
    </location>
</feature>
<feature type="domain" description="EamA" evidence="7">
    <location>
        <begin position="5"/>
        <end position="135"/>
    </location>
</feature>
<dbReference type="PANTHER" id="PTHR32322">
    <property type="entry name" value="INNER MEMBRANE TRANSPORTER"/>
    <property type="match status" value="1"/>
</dbReference>
<evidence type="ECO:0000313" key="9">
    <source>
        <dbReference type="Proteomes" id="UP000255297"/>
    </source>
</evidence>
<evidence type="ECO:0000256" key="4">
    <source>
        <dbReference type="ARBA" id="ARBA00022989"/>
    </source>
</evidence>
<dbReference type="AlphaFoldDB" id="A0A378LSA3"/>
<dbReference type="STRING" id="1122170.GCA_000701265_00625"/>
<dbReference type="RefSeq" id="WP_031565138.1">
    <property type="nucleotide sequence ID" value="NZ_CAAAIS010000001.1"/>
</dbReference>
<feature type="transmembrane region" description="Helical" evidence="6">
    <location>
        <begin position="267"/>
        <end position="286"/>
    </location>
</feature>
<gene>
    <name evidence="8" type="primary">yijE_2</name>
    <name evidence="8" type="ORF">NCTC11532_01861</name>
</gene>
<dbReference type="InterPro" id="IPR050638">
    <property type="entry name" value="AA-Vitamin_Transporters"/>
</dbReference>
<feature type="transmembrane region" description="Helical" evidence="6">
    <location>
        <begin position="31"/>
        <end position="51"/>
    </location>
</feature>
<dbReference type="SUPFAM" id="SSF103481">
    <property type="entry name" value="Multidrug resistance efflux transporter EmrE"/>
    <property type="match status" value="2"/>
</dbReference>
<feature type="transmembrane region" description="Helical" evidence="6">
    <location>
        <begin position="180"/>
        <end position="199"/>
    </location>
</feature>
<sequence length="298" mass="33261">MINQFLLAFVLLVWGMNWPLMKLAMNYMPPQWFGFTRMVIASIFLFILVIFQKKFTLPKRGDMAHLFSVGFFQIGLFTVLVNYGLFYNGVGHAVILVYSTPLWVAPIAIIFFKEQLNLIKALGLLIGIVGIVLLFNPLSFDWSNYNALKGSAALFFSAVLWAIAILHVRFYPSESSILQLMPWHLLVGTITLLISALIFEPHPVIQWTKFSILLILYIGRIATGLAYWGAVELSKRFPAVTTSLSLTGVPLIGIICSMLFLGEGPTLNVLISLAMLIIGLICVILGDYKGRVISKVVE</sequence>
<dbReference type="InterPro" id="IPR000620">
    <property type="entry name" value="EamA_dom"/>
</dbReference>
<keyword evidence="4 6" id="KW-1133">Transmembrane helix</keyword>
<dbReference type="InterPro" id="IPR037185">
    <property type="entry name" value="EmrE-like"/>
</dbReference>
<dbReference type="GO" id="GO:0005886">
    <property type="term" value="C:plasma membrane"/>
    <property type="evidence" value="ECO:0007669"/>
    <property type="project" value="UniProtKB-SubCell"/>
</dbReference>
<evidence type="ECO:0000256" key="1">
    <source>
        <dbReference type="ARBA" id="ARBA00004651"/>
    </source>
</evidence>
<dbReference type="Pfam" id="PF00892">
    <property type="entry name" value="EamA"/>
    <property type="match status" value="2"/>
</dbReference>
<evidence type="ECO:0000259" key="7">
    <source>
        <dbReference type="Pfam" id="PF00892"/>
    </source>
</evidence>
<evidence type="ECO:0000256" key="6">
    <source>
        <dbReference type="SAM" id="Phobius"/>
    </source>
</evidence>
<evidence type="ECO:0000256" key="3">
    <source>
        <dbReference type="ARBA" id="ARBA00022692"/>
    </source>
</evidence>
<feature type="transmembrane region" description="Helical" evidence="6">
    <location>
        <begin position="63"/>
        <end position="86"/>
    </location>
</feature>